<dbReference type="GeneID" id="41973659"/>
<dbReference type="Proteomes" id="UP000319257">
    <property type="component" value="Unassembled WGS sequence"/>
</dbReference>
<protein>
    <submittedName>
        <fullName evidence="2">Uncharacterized protein</fullName>
    </submittedName>
</protein>
<proteinExistence type="predicted"/>
<evidence type="ECO:0000256" key="1">
    <source>
        <dbReference type="SAM" id="MobiDB-lite"/>
    </source>
</evidence>
<dbReference type="EMBL" id="SKBQ01000034">
    <property type="protein sequence ID" value="TPX13482.1"/>
    <property type="molecule type" value="Genomic_DNA"/>
</dbReference>
<dbReference type="STRING" id="1093900.A0A507AU20"/>
<dbReference type="InParanoid" id="A0A507AU20"/>
<reference evidence="2 3" key="1">
    <citation type="submission" date="2019-06" db="EMBL/GenBank/DDBJ databases">
        <title>Draft genome sequence of the filamentous fungus Phialemoniopsis curvata isolated from diesel fuel.</title>
        <authorList>
            <person name="Varaljay V.A."/>
            <person name="Lyon W.J."/>
            <person name="Crouch A.L."/>
            <person name="Drake C.E."/>
            <person name="Hollomon J.M."/>
            <person name="Nadeau L.J."/>
            <person name="Nunn H.S."/>
            <person name="Stevenson B.S."/>
            <person name="Bojanowski C.L."/>
            <person name="Crookes-Goodson W.J."/>
        </authorList>
    </citation>
    <scope>NUCLEOTIDE SEQUENCE [LARGE SCALE GENOMIC DNA]</scope>
    <source>
        <strain evidence="2 3">D216</strain>
    </source>
</reference>
<keyword evidence="3" id="KW-1185">Reference proteome</keyword>
<comment type="caution">
    <text evidence="2">The sequence shown here is derived from an EMBL/GenBank/DDBJ whole genome shotgun (WGS) entry which is preliminary data.</text>
</comment>
<dbReference type="RefSeq" id="XP_030995193.1">
    <property type="nucleotide sequence ID" value="XM_031140820.1"/>
</dbReference>
<accession>A0A507AU20</accession>
<sequence length="217" mass="24168">MDDLPLQDTSFSPLAHTINGMKRTSHHEWGFVIYRCAYGDDAAWQRYLDLLKASVAETLDILGRDVLLGPILVWTVVEDQGLDQATPEDVRSRFRVWASEKLAVLEKDIQLDLSQLPPGAKVLSLPRHLPRFQFCVGVDAACLEPLVSNTSSSGALNMLLVNGQDENSDPGTRGPASTTDSNYMKLPARSFCTAYEEAARDMSWIMLCDNLPFMYNN</sequence>
<gene>
    <name evidence="2" type="ORF">E0L32_006212</name>
</gene>
<dbReference type="OrthoDB" id="4424523at2759"/>
<dbReference type="AlphaFoldDB" id="A0A507AU20"/>
<feature type="region of interest" description="Disordered" evidence="1">
    <location>
        <begin position="162"/>
        <end position="181"/>
    </location>
</feature>
<evidence type="ECO:0000313" key="2">
    <source>
        <dbReference type="EMBL" id="TPX13482.1"/>
    </source>
</evidence>
<evidence type="ECO:0000313" key="3">
    <source>
        <dbReference type="Proteomes" id="UP000319257"/>
    </source>
</evidence>
<organism evidence="2 3">
    <name type="scientific">Thyridium curvatum</name>
    <dbReference type="NCBI Taxonomy" id="1093900"/>
    <lineage>
        <taxon>Eukaryota</taxon>
        <taxon>Fungi</taxon>
        <taxon>Dikarya</taxon>
        <taxon>Ascomycota</taxon>
        <taxon>Pezizomycotina</taxon>
        <taxon>Sordariomycetes</taxon>
        <taxon>Sordariomycetidae</taxon>
        <taxon>Thyridiales</taxon>
        <taxon>Thyridiaceae</taxon>
        <taxon>Thyridium</taxon>
    </lineage>
</organism>
<name>A0A507AU20_9PEZI</name>